<dbReference type="CDD" id="cd11339">
    <property type="entry name" value="AmyAc_bac_CMD_like_2"/>
    <property type="match status" value="1"/>
</dbReference>
<feature type="signal peptide" evidence="1">
    <location>
        <begin position="1"/>
        <end position="25"/>
    </location>
</feature>
<feature type="domain" description="Glycosyl hydrolase family 13 catalytic" evidence="2">
    <location>
        <begin position="41"/>
        <end position="515"/>
    </location>
</feature>
<reference evidence="3 4" key="1">
    <citation type="submission" date="2020-07" db="EMBL/GenBank/DDBJ databases">
        <title>Complete genome sequence for Sandaracinobacter sp. M6.</title>
        <authorList>
            <person name="Tang Y."/>
            <person name="Liu Q."/>
            <person name="Guo Z."/>
            <person name="Lei P."/>
            <person name="Huang B."/>
        </authorList>
    </citation>
    <scope>NUCLEOTIDE SEQUENCE [LARGE SCALE GENOMIC DNA]</scope>
    <source>
        <strain evidence="3 4">M6</strain>
    </source>
</reference>
<dbReference type="EMBL" id="CP059851">
    <property type="protein sequence ID" value="QMW22185.1"/>
    <property type="molecule type" value="Genomic_DNA"/>
</dbReference>
<sequence>MARNIPRMTLLAPLLALLLAAPLAAQDKVRARPPSDEIIYFVLPDRFANGDPSNDSGGIPGDRLRHGFDPTHKGFFNGGDLKGLTDRLDYIQGLGATAIWFAPIFKNKPVQGGPGTHSAGYHGYWVTDFTRVDPHFGTNAEFKAFVDAAHARGMKVYMDIIANHTADVIQYRECPTSACPYRSRADYPWTRLKGVNGAEINDGFMGETVRTAENFARLTRPDYAWTPVVPDAEKSVKVPAWLNDPIFYHNRGDTTFSGENSQMGDFVGLDDLFTDHPRVVQGMIDIYGRWIDEFGIDGFRVDTAKHVNSEFWQAFVPAMLARAKARGIPNFHIFGEVATGDYDPALLARYVQVDGYPAVLDFNLQLAVIAAAGRADMRLMERLPDDDALYGNAATPGWQVANQLPTFISNHDAGRFLMFARAANPRMTDGEALARATLAHAMLFLARGVPTVYYADEQGFAGLGNDQAARQTLFASKVPSYAAERLPGTGRTGAQDNFNPDAPLYRAIAALSKLRAGHAALRHGRQVARLSTTPGVTGFSRLMDGEPELLAVFNASAKPVTVNMESTPASLRWRSLAGACPASSNAPGSVTLTLPPFAFALCESVK</sequence>
<dbReference type="InterPro" id="IPR017853">
    <property type="entry name" value="GH"/>
</dbReference>
<dbReference type="GO" id="GO:0005509">
    <property type="term" value="F:calcium ion binding"/>
    <property type="evidence" value="ECO:0007669"/>
    <property type="project" value="InterPro"/>
</dbReference>
<dbReference type="RefSeq" id="WP_182295030.1">
    <property type="nucleotide sequence ID" value="NZ_CP059851.1"/>
</dbReference>
<dbReference type="GO" id="GO:0005975">
    <property type="term" value="P:carbohydrate metabolic process"/>
    <property type="evidence" value="ECO:0007669"/>
    <property type="project" value="InterPro"/>
</dbReference>
<proteinExistence type="predicted"/>
<dbReference type="Pfam" id="PF00128">
    <property type="entry name" value="Alpha-amylase"/>
    <property type="match status" value="1"/>
</dbReference>
<feature type="chain" id="PRO_5029004703" evidence="1">
    <location>
        <begin position="26"/>
        <end position="606"/>
    </location>
</feature>
<organism evidence="3 4">
    <name type="scientific">Sandaracinobacteroides saxicola</name>
    <dbReference type="NCBI Taxonomy" id="2759707"/>
    <lineage>
        <taxon>Bacteria</taxon>
        <taxon>Pseudomonadati</taxon>
        <taxon>Pseudomonadota</taxon>
        <taxon>Alphaproteobacteria</taxon>
        <taxon>Sphingomonadales</taxon>
        <taxon>Sphingosinicellaceae</taxon>
        <taxon>Sandaracinobacteroides</taxon>
    </lineage>
</organism>
<dbReference type="InterPro" id="IPR006047">
    <property type="entry name" value="GH13_cat_dom"/>
</dbReference>
<accession>A0A7G5IFP3</accession>
<protein>
    <submittedName>
        <fullName evidence="3">Alpha-amylase</fullName>
    </submittedName>
</protein>
<evidence type="ECO:0000256" key="1">
    <source>
        <dbReference type="SAM" id="SignalP"/>
    </source>
</evidence>
<dbReference type="GO" id="GO:0004556">
    <property type="term" value="F:alpha-amylase activity"/>
    <property type="evidence" value="ECO:0007669"/>
    <property type="project" value="InterPro"/>
</dbReference>
<dbReference type="SMART" id="SM00642">
    <property type="entry name" value="Aamy"/>
    <property type="match status" value="1"/>
</dbReference>
<dbReference type="PANTHER" id="PTHR10357:SF209">
    <property type="entry name" value="PERIPLASMIC ALPHA-AMYLASE"/>
    <property type="match status" value="1"/>
</dbReference>
<gene>
    <name evidence="3" type="ORF">H3309_12530</name>
</gene>
<evidence type="ECO:0000259" key="2">
    <source>
        <dbReference type="SMART" id="SM00642"/>
    </source>
</evidence>
<evidence type="ECO:0000313" key="3">
    <source>
        <dbReference type="EMBL" id="QMW22185.1"/>
    </source>
</evidence>
<dbReference type="SUPFAM" id="SSF51445">
    <property type="entry name" value="(Trans)glycosidases"/>
    <property type="match status" value="1"/>
</dbReference>
<dbReference type="Proteomes" id="UP000515292">
    <property type="component" value="Chromosome"/>
</dbReference>
<keyword evidence="1" id="KW-0732">Signal</keyword>
<dbReference type="AlphaFoldDB" id="A0A7G5IFP3"/>
<keyword evidence="4" id="KW-1185">Reference proteome</keyword>
<evidence type="ECO:0000313" key="4">
    <source>
        <dbReference type="Proteomes" id="UP000515292"/>
    </source>
</evidence>
<dbReference type="KEGG" id="sand:H3309_12530"/>
<name>A0A7G5IFP3_9SPHN</name>
<dbReference type="PANTHER" id="PTHR10357">
    <property type="entry name" value="ALPHA-AMYLASE FAMILY MEMBER"/>
    <property type="match status" value="1"/>
</dbReference>
<dbReference type="Gene3D" id="3.20.20.80">
    <property type="entry name" value="Glycosidases"/>
    <property type="match status" value="2"/>
</dbReference>